<dbReference type="SUPFAM" id="SSF52777">
    <property type="entry name" value="CoA-dependent acyltransferases"/>
    <property type="match status" value="1"/>
</dbReference>
<dbReference type="InterPro" id="IPR000089">
    <property type="entry name" value="Biotin_lipoyl"/>
</dbReference>
<feature type="domain" description="Lipoyl-binding" evidence="8">
    <location>
        <begin position="3"/>
        <end position="78"/>
    </location>
</feature>
<dbReference type="GO" id="GO:0016407">
    <property type="term" value="F:acetyltransferase activity"/>
    <property type="evidence" value="ECO:0007669"/>
    <property type="project" value="TreeGrafter"/>
</dbReference>
<dbReference type="SUPFAM" id="SSF51230">
    <property type="entry name" value="Single hybrid motif"/>
    <property type="match status" value="1"/>
</dbReference>
<dbReference type="GO" id="GO:0031405">
    <property type="term" value="F:lipoic acid binding"/>
    <property type="evidence" value="ECO:0007669"/>
    <property type="project" value="TreeGrafter"/>
</dbReference>
<dbReference type="FunFam" id="3.30.559.10:FF:000007">
    <property type="entry name" value="Dihydrolipoamide acetyltransferase component of pyruvate dehydrogenase complex"/>
    <property type="match status" value="1"/>
</dbReference>
<evidence type="ECO:0000256" key="4">
    <source>
        <dbReference type="ARBA" id="ARBA00022823"/>
    </source>
</evidence>
<feature type="domain" description="Peripheral subunit-binding (PSBD)" evidence="9">
    <location>
        <begin position="125"/>
        <end position="162"/>
    </location>
</feature>
<keyword evidence="5 6" id="KW-0012">Acyltransferase</keyword>
<reference evidence="10 11" key="1">
    <citation type="submission" date="2019-03" db="EMBL/GenBank/DDBJ databases">
        <title>Sequencing the genomes of 1000 actinobacteria strains.</title>
        <authorList>
            <person name="Klenk H.-P."/>
        </authorList>
    </citation>
    <scope>NUCLEOTIDE SEQUENCE [LARGE SCALE GENOMIC DNA]</scope>
    <source>
        <strain evidence="10 11">DSM 18936</strain>
    </source>
</reference>
<dbReference type="PROSITE" id="PS51826">
    <property type="entry name" value="PSBD"/>
    <property type="match status" value="1"/>
</dbReference>
<dbReference type="EC" id="2.3.1.-" evidence="6"/>
<dbReference type="InterPro" id="IPR050743">
    <property type="entry name" value="2-oxoacid_DH_E2_comp"/>
</dbReference>
<dbReference type="Pfam" id="PF00364">
    <property type="entry name" value="Biotin_lipoyl"/>
    <property type="match status" value="1"/>
</dbReference>
<comment type="cofactor">
    <cofactor evidence="1 6">
        <name>(R)-lipoate</name>
        <dbReference type="ChEBI" id="CHEBI:83088"/>
    </cofactor>
</comment>
<keyword evidence="4 6" id="KW-0450">Lipoyl</keyword>
<evidence type="ECO:0000256" key="5">
    <source>
        <dbReference type="ARBA" id="ARBA00023315"/>
    </source>
</evidence>
<sequence>MSSFTMKLPDVGEGVAEAELVEWLVAVGDEVTPDSPVAEVLTDKATVEISAPMSGTVAALHGEPGEILAVGSDFLEIATDGAVPPEEAADDDPAPEPAPAPTPAPEPAAPPPAPARSAEAGRRPTAAPAVRARAKDLGVDLADVDGSGPEGRVVHADLDRIAGRSARAAPRPTAAASGAGTAQPVRGVRRRIAERLTSAWTEIPHITYVDAVDVTELERLRGELNGRDGATRLTLLPFLATAIVVAVRDQPNINAHYDHAAETLTTFDAVHVGVATQTDDGLRVPVVRHAEALGLDDLSDEIGRVTGAARDGRATRDELTGSTITITSLGALGGLVTTPILNPPEVAIIGVNKIEVRPVWQDGAWLPRSMMNLSSSFDHRMVDGWDAAVFVQRIKTLLETPALLFVDDR</sequence>
<evidence type="ECO:0000259" key="8">
    <source>
        <dbReference type="PROSITE" id="PS50968"/>
    </source>
</evidence>
<dbReference type="PANTHER" id="PTHR43178:SF5">
    <property type="entry name" value="LIPOAMIDE ACYLTRANSFERASE COMPONENT OF BRANCHED-CHAIN ALPHA-KETO ACID DEHYDROGENASE COMPLEX, MITOCHONDRIAL"/>
    <property type="match status" value="1"/>
</dbReference>
<organism evidence="10 11">
    <name type="scientific">Ilumatobacter fluminis</name>
    <dbReference type="NCBI Taxonomy" id="467091"/>
    <lineage>
        <taxon>Bacteria</taxon>
        <taxon>Bacillati</taxon>
        <taxon>Actinomycetota</taxon>
        <taxon>Acidimicrobiia</taxon>
        <taxon>Acidimicrobiales</taxon>
        <taxon>Ilumatobacteraceae</taxon>
        <taxon>Ilumatobacter</taxon>
    </lineage>
</organism>
<name>A0A4R7HWX4_9ACTN</name>
<feature type="compositionally biased region" description="Low complexity" evidence="7">
    <location>
        <begin position="115"/>
        <end position="131"/>
    </location>
</feature>
<dbReference type="InterPro" id="IPR023213">
    <property type="entry name" value="CAT-like_dom_sf"/>
</dbReference>
<dbReference type="SUPFAM" id="SSF47005">
    <property type="entry name" value="Peripheral subunit-binding domain of 2-oxo acid dehydrogenase complex"/>
    <property type="match status" value="1"/>
</dbReference>
<evidence type="ECO:0000313" key="10">
    <source>
        <dbReference type="EMBL" id="TDT14969.1"/>
    </source>
</evidence>
<gene>
    <name evidence="10" type="ORF">BDK89_0528</name>
</gene>
<evidence type="ECO:0000259" key="9">
    <source>
        <dbReference type="PROSITE" id="PS51826"/>
    </source>
</evidence>
<dbReference type="Proteomes" id="UP000294558">
    <property type="component" value="Unassembled WGS sequence"/>
</dbReference>
<keyword evidence="3 6" id="KW-0808">Transferase</keyword>
<evidence type="ECO:0000256" key="3">
    <source>
        <dbReference type="ARBA" id="ARBA00022679"/>
    </source>
</evidence>
<dbReference type="PANTHER" id="PTHR43178">
    <property type="entry name" value="DIHYDROLIPOAMIDE ACETYLTRANSFERASE COMPONENT OF PYRUVATE DEHYDROGENASE COMPLEX"/>
    <property type="match status" value="1"/>
</dbReference>
<evidence type="ECO:0000256" key="1">
    <source>
        <dbReference type="ARBA" id="ARBA00001938"/>
    </source>
</evidence>
<evidence type="ECO:0000313" key="11">
    <source>
        <dbReference type="Proteomes" id="UP000294558"/>
    </source>
</evidence>
<evidence type="ECO:0000256" key="6">
    <source>
        <dbReference type="RuleBase" id="RU003423"/>
    </source>
</evidence>
<proteinExistence type="inferred from homology"/>
<dbReference type="Gene3D" id="3.30.559.10">
    <property type="entry name" value="Chloramphenicol acetyltransferase-like domain"/>
    <property type="match status" value="1"/>
</dbReference>
<comment type="caution">
    <text evidence="10">The sequence shown here is derived from an EMBL/GenBank/DDBJ whole genome shotgun (WGS) entry which is preliminary data.</text>
</comment>
<dbReference type="GO" id="GO:0005737">
    <property type="term" value="C:cytoplasm"/>
    <property type="evidence" value="ECO:0007669"/>
    <property type="project" value="TreeGrafter"/>
</dbReference>
<dbReference type="InterPro" id="IPR004167">
    <property type="entry name" value="PSBD"/>
</dbReference>
<dbReference type="OrthoDB" id="9805770at2"/>
<dbReference type="InterPro" id="IPR001078">
    <property type="entry name" value="2-oxoacid_DH_actylTfrase"/>
</dbReference>
<dbReference type="InterPro" id="IPR036625">
    <property type="entry name" value="E3-bd_dom_sf"/>
</dbReference>
<dbReference type="EMBL" id="SOAU01000001">
    <property type="protein sequence ID" value="TDT14969.1"/>
    <property type="molecule type" value="Genomic_DNA"/>
</dbReference>
<dbReference type="PROSITE" id="PS50968">
    <property type="entry name" value="BIOTINYL_LIPOYL"/>
    <property type="match status" value="1"/>
</dbReference>
<dbReference type="RefSeq" id="WP_133867467.1">
    <property type="nucleotide sequence ID" value="NZ_SOAU01000001.1"/>
</dbReference>
<dbReference type="Gene3D" id="4.10.320.10">
    <property type="entry name" value="E3-binding domain"/>
    <property type="match status" value="1"/>
</dbReference>
<feature type="region of interest" description="Disordered" evidence="7">
    <location>
        <begin position="83"/>
        <end position="131"/>
    </location>
</feature>
<feature type="compositionally biased region" description="Pro residues" evidence="7">
    <location>
        <begin position="95"/>
        <end position="114"/>
    </location>
</feature>
<comment type="similarity">
    <text evidence="2 6">Belongs to the 2-oxoacid dehydrogenase family.</text>
</comment>
<dbReference type="CDD" id="cd06849">
    <property type="entry name" value="lipoyl_domain"/>
    <property type="match status" value="1"/>
</dbReference>
<dbReference type="Pfam" id="PF00198">
    <property type="entry name" value="2-oxoacid_dh"/>
    <property type="match status" value="1"/>
</dbReference>
<evidence type="ECO:0000256" key="2">
    <source>
        <dbReference type="ARBA" id="ARBA00007317"/>
    </source>
</evidence>
<dbReference type="AlphaFoldDB" id="A0A4R7HWX4"/>
<protein>
    <recommendedName>
        <fullName evidence="6">Dihydrolipoamide acetyltransferase component of pyruvate dehydrogenase complex</fullName>
        <ecNumber evidence="6">2.3.1.-</ecNumber>
    </recommendedName>
</protein>
<accession>A0A4R7HWX4</accession>
<evidence type="ECO:0000256" key="7">
    <source>
        <dbReference type="SAM" id="MobiDB-lite"/>
    </source>
</evidence>
<dbReference type="InterPro" id="IPR011053">
    <property type="entry name" value="Single_hybrid_motif"/>
</dbReference>
<dbReference type="Pfam" id="PF02817">
    <property type="entry name" value="E3_binding"/>
    <property type="match status" value="1"/>
</dbReference>
<dbReference type="Gene3D" id="2.40.50.100">
    <property type="match status" value="1"/>
</dbReference>
<keyword evidence="11" id="KW-1185">Reference proteome</keyword>